<organism evidence="1 2">
    <name type="scientific">Pontivivens insulae</name>
    <dbReference type="NCBI Taxonomy" id="1639689"/>
    <lineage>
        <taxon>Bacteria</taxon>
        <taxon>Pseudomonadati</taxon>
        <taxon>Pseudomonadota</taxon>
        <taxon>Alphaproteobacteria</taxon>
        <taxon>Rhodobacterales</taxon>
        <taxon>Paracoccaceae</taxon>
        <taxon>Pontivivens</taxon>
    </lineage>
</organism>
<accession>A0A2R8AA78</accession>
<dbReference type="EMBL" id="OMKW01000002">
    <property type="protein sequence ID" value="SPF29124.1"/>
    <property type="molecule type" value="Genomic_DNA"/>
</dbReference>
<proteinExistence type="predicted"/>
<evidence type="ECO:0000313" key="2">
    <source>
        <dbReference type="Proteomes" id="UP000244932"/>
    </source>
</evidence>
<evidence type="ECO:0000313" key="1">
    <source>
        <dbReference type="EMBL" id="SPF29124.1"/>
    </source>
</evidence>
<name>A0A2R8AA78_9RHOB</name>
<protein>
    <submittedName>
        <fullName evidence="1">Uncharacterized protein</fullName>
    </submittedName>
</protein>
<keyword evidence="2" id="KW-1185">Reference proteome</keyword>
<reference evidence="1 2" key="1">
    <citation type="submission" date="2018-03" db="EMBL/GenBank/DDBJ databases">
        <authorList>
            <person name="Keele B.F."/>
        </authorList>
    </citation>
    <scope>NUCLEOTIDE SEQUENCE [LARGE SCALE GENOMIC DNA]</scope>
    <source>
        <strain evidence="1 2">CeCT 8812</strain>
    </source>
</reference>
<sequence>MWKLFRRVQSRPQDPHDHPQIMAMSEREVADLPSPFRRVCCGTDGQAGS</sequence>
<dbReference type="Proteomes" id="UP000244932">
    <property type="component" value="Unassembled WGS sequence"/>
</dbReference>
<gene>
    <name evidence="1" type="ORF">POI8812_01430</name>
</gene>
<dbReference type="AlphaFoldDB" id="A0A2R8AA78"/>